<reference evidence="1 2" key="1">
    <citation type="submission" date="2019-03" db="EMBL/GenBank/DDBJ databases">
        <title>Genomic Encyclopedia of Type Strains, Phase IV (KMG-IV): sequencing the most valuable type-strain genomes for metagenomic binning, comparative biology and taxonomic classification.</title>
        <authorList>
            <person name="Goeker M."/>
        </authorList>
    </citation>
    <scope>NUCLEOTIDE SEQUENCE [LARGE SCALE GENOMIC DNA]</scope>
    <source>
        <strain evidence="1 2">DSM 45361</strain>
    </source>
</reference>
<dbReference type="Proteomes" id="UP000295444">
    <property type="component" value="Unassembled WGS sequence"/>
</dbReference>
<keyword evidence="2" id="KW-1185">Reference proteome</keyword>
<name>A0A4R6RY26_LABRH</name>
<accession>A0A4R6RY26</accession>
<dbReference type="OrthoDB" id="3662240at2"/>
<dbReference type="AlphaFoldDB" id="A0A4R6RY26"/>
<evidence type="ECO:0000313" key="1">
    <source>
        <dbReference type="EMBL" id="TDP91126.1"/>
    </source>
</evidence>
<gene>
    <name evidence="1" type="ORF">EV186_109118</name>
</gene>
<proteinExistence type="predicted"/>
<organism evidence="1 2">
    <name type="scientific">Labedaea rhizosphaerae</name>
    <dbReference type="NCBI Taxonomy" id="598644"/>
    <lineage>
        <taxon>Bacteria</taxon>
        <taxon>Bacillati</taxon>
        <taxon>Actinomycetota</taxon>
        <taxon>Actinomycetes</taxon>
        <taxon>Pseudonocardiales</taxon>
        <taxon>Pseudonocardiaceae</taxon>
        <taxon>Labedaea</taxon>
    </lineage>
</organism>
<evidence type="ECO:0008006" key="3">
    <source>
        <dbReference type="Google" id="ProtNLM"/>
    </source>
</evidence>
<evidence type="ECO:0000313" key="2">
    <source>
        <dbReference type="Proteomes" id="UP000295444"/>
    </source>
</evidence>
<sequence>MNRRHRTDQPADQWSGWSYYGAAHRYDVHDTPEATAACDRLMDRLEAARDERTLRKLAYDDSNACAFVRLVEMMVDADRITDLRTLALDGDGRAFATLMELLVREDRVEQLRAEVPVFASARAWLAHTLVRRGDVDAALVELELLESDPEHGHFAHSERLNLLLAHGRVDQVRVLAESGDRPAARRLKHWLASAP</sequence>
<protein>
    <recommendedName>
        <fullName evidence="3">Tetratricopeptide repeat protein</fullName>
    </recommendedName>
</protein>
<dbReference type="RefSeq" id="WP_133853912.1">
    <property type="nucleotide sequence ID" value="NZ_SNXZ01000009.1"/>
</dbReference>
<comment type="caution">
    <text evidence="1">The sequence shown here is derived from an EMBL/GenBank/DDBJ whole genome shotgun (WGS) entry which is preliminary data.</text>
</comment>
<dbReference type="EMBL" id="SNXZ01000009">
    <property type="protein sequence ID" value="TDP91126.1"/>
    <property type="molecule type" value="Genomic_DNA"/>
</dbReference>